<feature type="region of interest" description="Disordered" evidence="12">
    <location>
        <begin position="191"/>
        <end position="224"/>
    </location>
</feature>
<evidence type="ECO:0000259" key="13">
    <source>
        <dbReference type="Pfam" id="PF08914"/>
    </source>
</evidence>
<dbReference type="InterPro" id="IPR009057">
    <property type="entry name" value="Homeodomain-like_sf"/>
</dbReference>
<dbReference type="SUPFAM" id="SSF46689">
    <property type="entry name" value="Homeodomain-like"/>
    <property type="match status" value="1"/>
</dbReference>
<sequence length="750" mass="82995">MPSKQENVVQPAYSPVLFMNVDGQPMSFFLRPGPTKRKLQPLITAGGGILSNVQQPGVILLMDPEERSSIPESTSHWYVSIQYIHDCIEKNEQLDLEDYKLNPGVVQRSSPRLNRSKESSPRLSRGRLLYTPEEDAAILSHVSKHKTEVGGNRLWQQMEKQRVTSHSWQSMKSHYKVLAEKQSQVVNLETTEDNKATEEETEVENNQGTDAPKHPCEEDVVPPQTHSADLDFTQIDLQSLLDECKAENADAETSISAQEEEQQMNQQTDEPPAEGIQTETVEAETSNPPQNDWLCPDVQTDIQLITAENTERDGPQTTVSPQKQSLLEESQPSQPESTPKTTSSKKPKEKQKTSSSLEQPQRRITRRQLELEMSLSPEPYAKKLRSSLNSAEQPTSSPQCTKKTKSAVKSALRKDTTPNEPPSKKARGGSVEAAAESQPEQNGDAAVSGTAPADESDSVPQKAEKKKEKRKLGILELATKEFEDESESDEAPDLPPETEATSTEPSVPPPLDTAADPASPQSSPEPASSLQENVQEAHASSSNFVAETSCPKPAATEPAAVSEAVNAQFNAHLFIFDSESQEEDSQSIVGDRPAAASNPEPLVNKDTAFSLTQTQLEEDKQRIRELMNQTDQVSLQQLHLCYCNVTFLAAHWSLFDSQSYSCCVVFILGYILLSSKNPMFQQTGSNNTNDNSYSCLPLCFVSNHFLTFTVFPLGLSQCNQSLVEDQWRLHSCTGPAFKSLLHFWTILESL</sequence>
<evidence type="ECO:0000256" key="2">
    <source>
        <dbReference type="ARBA" id="ARBA00017805"/>
    </source>
</evidence>
<comment type="similarity">
    <text evidence="1 10">Belongs to the RAP1 family.</text>
</comment>
<dbReference type="CDD" id="cd11655">
    <property type="entry name" value="rap1_myb-like"/>
    <property type="match status" value="1"/>
</dbReference>
<keyword evidence="8 10" id="KW-0539">Nucleus</keyword>
<feature type="compositionally biased region" description="Polar residues" evidence="12">
    <location>
        <begin position="251"/>
        <end position="269"/>
    </location>
</feature>
<reference evidence="15" key="1">
    <citation type="submission" date="2025-05" db="UniProtKB">
        <authorList>
            <consortium name="Ensembl"/>
        </authorList>
    </citation>
    <scope>IDENTIFICATION</scope>
</reference>
<evidence type="ECO:0000256" key="11">
    <source>
        <dbReference type="SAM" id="Coils"/>
    </source>
</evidence>
<dbReference type="Proteomes" id="UP000257200">
    <property type="component" value="Unplaced"/>
</dbReference>
<feature type="compositionally biased region" description="Acidic residues" evidence="12">
    <location>
        <begin position="482"/>
        <end position="492"/>
    </location>
</feature>
<evidence type="ECO:0000313" key="16">
    <source>
        <dbReference type="Proteomes" id="UP000257200"/>
    </source>
</evidence>
<feature type="region of interest" description="Disordered" evidence="12">
    <location>
        <begin position="106"/>
        <end position="125"/>
    </location>
</feature>
<keyword evidence="11" id="KW-0175">Coiled coil</keyword>
<evidence type="ECO:0000256" key="12">
    <source>
        <dbReference type="SAM" id="MobiDB-lite"/>
    </source>
</evidence>
<feature type="coiled-coil region" evidence="11">
    <location>
        <begin position="609"/>
        <end position="636"/>
    </location>
</feature>
<dbReference type="GO" id="GO:0010833">
    <property type="term" value="P:telomere maintenance via telomere lengthening"/>
    <property type="evidence" value="ECO:0007669"/>
    <property type="project" value="UniProtKB-UniRule"/>
</dbReference>
<keyword evidence="6 10" id="KW-0010">Activator</keyword>
<dbReference type="Pfam" id="PF08914">
    <property type="entry name" value="Myb_Rap1"/>
    <property type="match status" value="1"/>
</dbReference>
<dbReference type="AlphaFoldDB" id="A0A3Q1GD40"/>
<feature type="compositionally biased region" description="Low complexity" evidence="12">
    <location>
        <begin position="323"/>
        <end position="342"/>
    </location>
</feature>
<dbReference type="SUPFAM" id="SSF52113">
    <property type="entry name" value="BRCT domain"/>
    <property type="match status" value="1"/>
</dbReference>
<dbReference type="Ensembl" id="ENSAPOT00000001944.1">
    <property type="protein sequence ID" value="ENSAPOP00000027139.1"/>
    <property type="gene ID" value="ENSAPOG00000011492.1"/>
</dbReference>
<feature type="region of interest" description="Disordered" evidence="12">
    <location>
        <begin position="247"/>
        <end position="557"/>
    </location>
</feature>
<protein>
    <recommendedName>
        <fullName evidence="2 10">Telomeric repeat-binding factor 2-interacting protein 1</fullName>
        <shortName evidence="10">TERF2-interacting telomeric protein 1</shortName>
    </recommendedName>
    <alternativeName>
        <fullName evidence="9 10">Repressor/activator protein 1 homolog</fullName>
    </alternativeName>
</protein>
<dbReference type="GO" id="GO:0005654">
    <property type="term" value="C:nucleoplasm"/>
    <property type="evidence" value="ECO:0007669"/>
    <property type="project" value="UniProtKB-ARBA"/>
</dbReference>
<dbReference type="GO" id="GO:0070187">
    <property type="term" value="C:shelterin complex"/>
    <property type="evidence" value="ECO:0007669"/>
    <property type="project" value="TreeGrafter"/>
</dbReference>
<dbReference type="STRING" id="80966.ENSAPOP00000009189"/>
<evidence type="ECO:0000259" key="14">
    <source>
        <dbReference type="Pfam" id="PF16589"/>
    </source>
</evidence>
<dbReference type="GO" id="GO:0031848">
    <property type="term" value="P:protection from non-homologous end joining at telomere"/>
    <property type="evidence" value="ECO:0007669"/>
    <property type="project" value="TreeGrafter"/>
</dbReference>
<feature type="compositionally biased region" description="Polar residues" evidence="12">
    <location>
        <begin position="277"/>
        <end position="290"/>
    </location>
</feature>
<feature type="compositionally biased region" description="Polar residues" evidence="12">
    <location>
        <begin position="386"/>
        <end position="401"/>
    </location>
</feature>
<dbReference type="GO" id="GO:0042162">
    <property type="term" value="F:telomeric DNA binding"/>
    <property type="evidence" value="ECO:0007669"/>
    <property type="project" value="TreeGrafter"/>
</dbReference>
<dbReference type="InterPro" id="IPR015010">
    <property type="entry name" value="TERF2IP_Myb"/>
</dbReference>
<dbReference type="PANTHER" id="PTHR16466">
    <property type="entry name" value="TELOMERE REPEAT-BINDING FACTOR 2-INTERACTING PROTEIN 1"/>
    <property type="match status" value="1"/>
</dbReference>
<proteinExistence type="inferred from homology"/>
<comment type="subunit">
    <text evidence="10">Homodimer.</text>
</comment>
<evidence type="ECO:0000256" key="9">
    <source>
        <dbReference type="ARBA" id="ARBA00032471"/>
    </source>
</evidence>
<evidence type="ECO:0000256" key="4">
    <source>
        <dbReference type="ARBA" id="ARBA00022895"/>
    </source>
</evidence>
<keyword evidence="3 10" id="KW-0158">Chromosome</keyword>
<dbReference type="InterPro" id="IPR001357">
    <property type="entry name" value="BRCT_dom"/>
</dbReference>
<dbReference type="InterPro" id="IPR036420">
    <property type="entry name" value="BRCT_dom_sf"/>
</dbReference>
<dbReference type="PANTHER" id="PTHR16466:SF6">
    <property type="entry name" value="TELOMERIC REPEAT-BINDING FACTOR 2-INTERACTING PROTEIN 1"/>
    <property type="match status" value="1"/>
</dbReference>
<organism evidence="15 16">
    <name type="scientific">Acanthochromis polyacanthus</name>
    <name type="common">spiny chromis</name>
    <dbReference type="NCBI Taxonomy" id="80966"/>
    <lineage>
        <taxon>Eukaryota</taxon>
        <taxon>Metazoa</taxon>
        <taxon>Chordata</taxon>
        <taxon>Craniata</taxon>
        <taxon>Vertebrata</taxon>
        <taxon>Euteleostomi</taxon>
        <taxon>Actinopterygii</taxon>
        <taxon>Neopterygii</taxon>
        <taxon>Teleostei</taxon>
        <taxon>Neoteleostei</taxon>
        <taxon>Acanthomorphata</taxon>
        <taxon>Ovalentaria</taxon>
        <taxon>Pomacentridae</taxon>
        <taxon>Acanthochromis</taxon>
    </lineage>
</organism>
<feature type="domain" description="TERF2-interacting telomeric protein 1 Myb" evidence="13">
    <location>
        <begin position="130"/>
        <end position="178"/>
    </location>
</feature>
<keyword evidence="16" id="KW-1185">Reference proteome</keyword>
<keyword evidence="7 10" id="KW-0804">Transcription</keyword>
<evidence type="ECO:0000313" key="15">
    <source>
        <dbReference type="Ensembl" id="ENSAPOP00000027139.1"/>
    </source>
</evidence>
<dbReference type="Ensembl" id="ENSAPOT00000001970.1">
    <property type="protein sequence ID" value="ENSAPOP00000009189.1"/>
    <property type="gene ID" value="ENSAPOG00000011492.1"/>
</dbReference>
<keyword evidence="4 10" id="KW-0779">Telomere</keyword>
<keyword evidence="5 10" id="KW-0805">Transcription regulation</keyword>
<dbReference type="GeneTree" id="ENSGT00390000005351"/>
<evidence type="ECO:0000256" key="10">
    <source>
        <dbReference type="RuleBase" id="RU367107"/>
    </source>
</evidence>
<feature type="domain" description="BRCT" evidence="14">
    <location>
        <begin position="17"/>
        <end position="100"/>
    </location>
</feature>
<evidence type="ECO:0000256" key="7">
    <source>
        <dbReference type="ARBA" id="ARBA00023163"/>
    </source>
</evidence>
<dbReference type="InterPro" id="IPR039595">
    <property type="entry name" value="TE2IP/Rap1"/>
</dbReference>
<evidence type="ECO:0000256" key="5">
    <source>
        <dbReference type="ARBA" id="ARBA00023015"/>
    </source>
</evidence>
<comment type="function">
    <text evidence="10">Acts both as a regulator of telomere function and as a transcription regulator. Involved in the regulation of telomere length and protection as a component of the shelterin complex (telosome). Does not bind DNA directly: recruited to telomeric double-stranded 5'-TTAGGG-3' repeats via its interaction with terf2. Independently of its function in telomeres, also acts as a transcription regulator: recruited to extratelomeric 5'-TTAGGG-3' sites via its association with terf2 or other factors, and regulates gene expression.</text>
</comment>
<dbReference type="FunFam" id="1.10.10.60:FF:000246">
    <property type="entry name" value="Telomeric repeat-binding factor 2-interacting protein 1"/>
    <property type="match status" value="1"/>
</dbReference>
<accession>A0A3Q1GD40</accession>
<name>A0A3Q1GD40_9TELE</name>
<feature type="region of interest" description="Disordered" evidence="12">
    <location>
        <begin position="582"/>
        <end position="602"/>
    </location>
</feature>
<evidence type="ECO:0000256" key="8">
    <source>
        <dbReference type="ARBA" id="ARBA00023242"/>
    </source>
</evidence>
<dbReference type="Pfam" id="PF16589">
    <property type="entry name" value="BRCT_2"/>
    <property type="match status" value="1"/>
</dbReference>
<evidence type="ECO:0000256" key="6">
    <source>
        <dbReference type="ARBA" id="ARBA00023159"/>
    </source>
</evidence>
<feature type="compositionally biased region" description="Low complexity" evidence="12">
    <location>
        <begin position="514"/>
        <end position="529"/>
    </location>
</feature>
<comment type="subcellular location">
    <subcellularLocation>
        <location evidence="10">Nucleus</location>
    </subcellularLocation>
    <subcellularLocation>
        <location evidence="10">Chromosome</location>
        <location evidence="10">Telomere</location>
    </subcellularLocation>
</comment>
<evidence type="ECO:0000256" key="1">
    <source>
        <dbReference type="ARBA" id="ARBA00010467"/>
    </source>
</evidence>
<dbReference type="Gene3D" id="1.10.10.60">
    <property type="entry name" value="Homeodomain-like"/>
    <property type="match status" value="1"/>
</dbReference>
<dbReference type="GO" id="GO:0006355">
    <property type="term" value="P:regulation of DNA-templated transcription"/>
    <property type="evidence" value="ECO:0007669"/>
    <property type="project" value="UniProtKB-UniRule"/>
</dbReference>
<evidence type="ECO:0000256" key="3">
    <source>
        <dbReference type="ARBA" id="ARBA00022454"/>
    </source>
</evidence>
<feature type="compositionally biased region" description="Polar residues" evidence="12">
    <location>
        <begin position="530"/>
        <end position="546"/>
    </location>
</feature>